<reference evidence="7 8" key="1">
    <citation type="submission" date="2018-07" db="EMBL/GenBank/DDBJ databases">
        <title>Genomic Encyclopedia of Type Strains, Phase III (KMG-III): the genomes of soil and plant-associated and newly described type strains.</title>
        <authorList>
            <person name="Whitman W."/>
        </authorList>
    </citation>
    <scope>NUCLEOTIDE SEQUENCE [LARGE SCALE GENOMIC DNA]</scope>
    <source>
        <strain evidence="7 8">CECT 8488</strain>
    </source>
</reference>
<accession>A0A3D9H5R2</accession>
<keyword evidence="8" id="KW-1185">Reference proteome</keyword>
<evidence type="ECO:0000313" key="8">
    <source>
        <dbReference type="Proteomes" id="UP000256845"/>
    </source>
</evidence>
<keyword evidence="3" id="KW-0285">Flavoprotein</keyword>
<evidence type="ECO:0000313" key="7">
    <source>
        <dbReference type="EMBL" id="RED44824.1"/>
    </source>
</evidence>
<evidence type="ECO:0000259" key="6">
    <source>
        <dbReference type="PROSITE" id="PS00624"/>
    </source>
</evidence>
<name>A0A3D9H5R2_9PROT</name>
<dbReference type="Gene3D" id="3.50.50.60">
    <property type="entry name" value="FAD/NAD(P)-binding domain"/>
    <property type="match status" value="1"/>
</dbReference>
<dbReference type="AlphaFoldDB" id="A0A3D9H5R2"/>
<dbReference type="SUPFAM" id="SSF51905">
    <property type="entry name" value="FAD/NAD(P)-binding domain"/>
    <property type="match status" value="1"/>
</dbReference>
<feature type="domain" description="Glucose-methanol-choline oxidoreductase N-terminal" evidence="6">
    <location>
        <begin position="259"/>
        <end position="273"/>
    </location>
</feature>
<sequence length="538" mass="58500">MAVDLGDYDYIIAGAGSAGCVLANRLSADPDIRVLLLEAGGKDDYFWIDIPAGYLFTINNPRTDWMFKTVAEKGLNGRVLTYPRGKVLGGCSSINGMIYMRGQARDYDGWAQMGNAGWGWSDVLPYFKRQEYYHKGADDLHGAEGELRVGQQRLSWEVLDTFMEAAREAGLPHAPDFNRGNNEGVGYFEVNQHQGRRWSAARAFLDPVRHRPNLTIQTGAHVHNILFDDAGRRATGVSLSIKGAQARAQAKGELILSAGAVASPVILMRSGIGPGDHLQAMGIEPRHDLPGVGANLQDHLQIRSVFKVKNVRTLNEMTHNPLTKAGIGLNYFLFKRGPLTMAPSQMGAFAKSDPGLETPDLEFHVQPLSTDKLGDPLHKFPAITASVCNLRPESRGTVRLADKDPFSAPEIAPNYLATPGDRRVAAEAIRWARRICARPAFQRYAPEEYLPGSALQTEEELAQAAGDIGTTIFHPTCTCKMGSDPMAVVGADLKLHGVEGLRVVDASVMPTITSGNTNAPTMMIAEKASDMILADRKG</sequence>
<comment type="similarity">
    <text evidence="2">Belongs to the GMC oxidoreductase family.</text>
</comment>
<dbReference type="InterPro" id="IPR007867">
    <property type="entry name" value="GMC_OxRtase_C"/>
</dbReference>
<dbReference type="InterPro" id="IPR036188">
    <property type="entry name" value="FAD/NAD-bd_sf"/>
</dbReference>
<gene>
    <name evidence="7" type="ORF">DFP90_11329</name>
</gene>
<feature type="binding site" evidence="5">
    <location>
        <position position="222"/>
    </location>
    <ligand>
        <name>FAD</name>
        <dbReference type="ChEBI" id="CHEBI:57692"/>
    </ligand>
</feature>
<dbReference type="PROSITE" id="PS00624">
    <property type="entry name" value="GMC_OXRED_2"/>
    <property type="match status" value="1"/>
</dbReference>
<dbReference type="PIRSF" id="PIRSF000137">
    <property type="entry name" value="Alcohol_oxidase"/>
    <property type="match status" value="1"/>
</dbReference>
<keyword evidence="4 5" id="KW-0274">FAD</keyword>
<dbReference type="NCBIfam" id="NF002550">
    <property type="entry name" value="PRK02106.1"/>
    <property type="match status" value="1"/>
</dbReference>
<proteinExistence type="inferred from homology"/>
<dbReference type="GO" id="GO:0016614">
    <property type="term" value="F:oxidoreductase activity, acting on CH-OH group of donors"/>
    <property type="evidence" value="ECO:0007669"/>
    <property type="project" value="InterPro"/>
</dbReference>
<dbReference type="Pfam" id="PF00732">
    <property type="entry name" value="GMC_oxred_N"/>
    <property type="match status" value="1"/>
</dbReference>
<evidence type="ECO:0000256" key="1">
    <source>
        <dbReference type="ARBA" id="ARBA00001974"/>
    </source>
</evidence>
<evidence type="ECO:0000256" key="5">
    <source>
        <dbReference type="PIRSR" id="PIRSR000137-2"/>
    </source>
</evidence>
<dbReference type="SUPFAM" id="SSF54373">
    <property type="entry name" value="FAD-linked reductases, C-terminal domain"/>
    <property type="match status" value="1"/>
</dbReference>
<dbReference type="Proteomes" id="UP000256845">
    <property type="component" value="Unassembled WGS sequence"/>
</dbReference>
<evidence type="ECO:0000256" key="4">
    <source>
        <dbReference type="ARBA" id="ARBA00022827"/>
    </source>
</evidence>
<dbReference type="InterPro" id="IPR012132">
    <property type="entry name" value="GMC_OxRdtase"/>
</dbReference>
<dbReference type="InterPro" id="IPR000172">
    <property type="entry name" value="GMC_OxRdtase_N"/>
</dbReference>
<organism evidence="7 8">
    <name type="scientific">Aestuariispira insulae</name>
    <dbReference type="NCBI Taxonomy" id="1461337"/>
    <lineage>
        <taxon>Bacteria</taxon>
        <taxon>Pseudomonadati</taxon>
        <taxon>Pseudomonadota</taxon>
        <taxon>Alphaproteobacteria</taxon>
        <taxon>Rhodospirillales</taxon>
        <taxon>Kiloniellaceae</taxon>
        <taxon>Aestuariispira</taxon>
    </lineage>
</organism>
<dbReference type="GO" id="GO:0050660">
    <property type="term" value="F:flavin adenine dinucleotide binding"/>
    <property type="evidence" value="ECO:0007669"/>
    <property type="project" value="InterPro"/>
</dbReference>
<protein>
    <submittedName>
        <fullName evidence="7">Choline dehydrogenase</fullName>
    </submittedName>
</protein>
<evidence type="ECO:0000256" key="3">
    <source>
        <dbReference type="ARBA" id="ARBA00022630"/>
    </source>
</evidence>
<dbReference type="RefSeq" id="WP_115938805.1">
    <property type="nucleotide sequence ID" value="NZ_QRDW01000013.1"/>
</dbReference>
<evidence type="ECO:0000256" key="2">
    <source>
        <dbReference type="ARBA" id="ARBA00010790"/>
    </source>
</evidence>
<dbReference type="Pfam" id="PF05199">
    <property type="entry name" value="GMC_oxred_C"/>
    <property type="match status" value="1"/>
</dbReference>
<dbReference type="OrthoDB" id="9785276at2"/>
<comment type="cofactor">
    <cofactor evidence="1 5">
        <name>FAD</name>
        <dbReference type="ChEBI" id="CHEBI:57692"/>
    </cofactor>
</comment>
<dbReference type="PANTHER" id="PTHR11552:SF147">
    <property type="entry name" value="CHOLINE DEHYDROGENASE, MITOCHONDRIAL"/>
    <property type="match status" value="1"/>
</dbReference>
<dbReference type="EMBL" id="QRDW01000013">
    <property type="protein sequence ID" value="RED44824.1"/>
    <property type="molecule type" value="Genomic_DNA"/>
</dbReference>
<feature type="binding site" evidence="5">
    <location>
        <position position="87"/>
    </location>
    <ligand>
        <name>FAD</name>
        <dbReference type="ChEBI" id="CHEBI:57692"/>
    </ligand>
</feature>
<dbReference type="Gene3D" id="3.30.560.10">
    <property type="entry name" value="Glucose Oxidase, domain 3"/>
    <property type="match status" value="1"/>
</dbReference>
<comment type="caution">
    <text evidence="7">The sequence shown here is derived from an EMBL/GenBank/DDBJ whole genome shotgun (WGS) entry which is preliminary data.</text>
</comment>
<dbReference type="PANTHER" id="PTHR11552">
    <property type="entry name" value="GLUCOSE-METHANOL-CHOLINE GMC OXIDOREDUCTASE"/>
    <property type="match status" value="1"/>
</dbReference>